<protein>
    <submittedName>
        <fullName evidence="1">Uncharacterized protein</fullName>
    </submittedName>
</protein>
<name>A0ACD3ACB9_9AGAR</name>
<dbReference type="EMBL" id="ML208529">
    <property type="protein sequence ID" value="TFK63315.1"/>
    <property type="molecule type" value="Genomic_DNA"/>
</dbReference>
<dbReference type="Proteomes" id="UP000308600">
    <property type="component" value="Unassembled WGS sequence"/>
</dbReference>
<accession>A0ACD3ACB9</accession>
<keyword evidence="2" id="KW-1185">Reference proteome</keyword>
<evidence type="ECO:0000313" key="2">
    <source>
        <dbReference type="Proteomes" id="UP000308600"/>
    </source>
</evidence>
<evidence type="ECO:0000313" key="1">
    <source>
        <dbReference type="EMBL" id="TFK63315.1"/>
    </source>
</evidence>
<gene>
    <name evidence="1" type="ORF">BDN72DRAFT_902508</name>
</gene>
<sequence length="387" mass="41997">MEEPPPRRFSISTFITAAQKLRSTENYTDKENLAAVRAIYRSGAVRDSRHLVERTVNGLHPSYFLFRSTPGSSSFSPTFHDDSTVQEGLAKLNEDLYDSATMLDRVDGGITLVMRVPGFAASGHTDTPDITVDSYITPIARQAGGENLERTAVYLMQKFGEELVLPHLHQYNARCDVEGISAQSPPNPGPQIRLERPHHLPDSAVGSAFLRCRLRDHGRLAQMIVMDNLPSYGLGPLAGDPGMYILIAQSTLIGSDTGPPPTAATPVAHNLQQPEDRTWSPLSVSSDLRLSGLRAFSGTSTGPDGGTPFVTHRNKKTGKGKKTGESKKTGKRVADADVSDENVSTLVDKQDGTAVPVKRKTLQTYTPWLLVAFLMGIIASAISLSLY</sequence>
<reference evidence="1 2" key="1">
    <citation type="journal article" date="2019" name="Nat. Ecol. Evol.">
        <title>Megaphylogeny resolves global patterns of mushroom evolution.</title>
        <authorList>
            <person name="Varga T."/>
            <person name="Krizsan K."/>
            <person name="Foldi C."/>
            <person name="Dima B."/>
            <person name="Sanchez-Garcia M."/>
            <person name="Sanchez-Ramirez S."/>
            <person name="Szollosi G.J."/>
            <person name="Szarkandi J.G."/>
            <person name="Papp V."/>
            <person name="Albert L."/>
            <person name="Andreopoulos W."/>
            <person name="Angelini C."/>
            <person name="Antonin V."/>
            <person name="Barry K.W."/>
            <person name="Bougher N.L."/>
            <person name="Buchanan P."/>
            <person name="Buyck B."/>
            <person name="Bense V."/>
            <person name="Catcheside P."/>
            <person name="Chovatia M."/>
            <person name="Cooper J."/>
            <person name="Damon W."/>
            <person name="Desjardin D."/>
            <person name="Finy P."/>
            <person name="Geml J."/>
            <person name="Haridas S."/>
            <person name="Hughes K."/>
            <person name="Justo A."/>
            <person name="Karasinski D."/>
            <person name="Kautmanova I."/>
            <person name="Kiss B."/>
            <person name="Kocsube S."/>
            <person name="Kotiranta H."/>
            <person name="LaButti K.M."/>
            <person name="Lechner B.E."/>
            <person name="Liimatainen K."/>
            <person name="Lipzen A."/>
            <person name="Lukacs Z."/>
            <person name="Mihaltcheva S."/>
            <person name="Morgado L.N."/>
            <person name="Niskanen T."/>
            <person name="Noordeloos M.E."/>
            <person name="Ohm R.A."/>
            <person name="Ortiz-Santana B."/>
            <person name="Ovrebo C."/>
            <person name="Racz N."/>
            <person name="Riley R."/>
            <person name="Savchenko A."/>
            <person name="Shiryaev A."/>
            <person name="Soop K."/>
            <person name="Spirin V."/>
            <person name="Szebenyi C."/>
            <person name="Tomsovsky M."/>
            <person name="Tulloss R.E."/>
            <person name="Uehling J."/>
            <person name="Grigoriev I.V."/>
            <person name="Vagvolgyi C."/>
            <person name="Papp T."/>
            <person name="Martin F.M."/>
            <person name="Miettinen O."/>
            <person name="Hibbett D.S."/>
            <person name="Nagy L.G."/>
        </authorList>
    </citation>
    <scope>NUCLEOTIDE SEQUENCE [LARGE SCALE GENOMIC DNA]</scope>
    <source>
        <strain evidence="1 2">NL-1719</strain>
    </source>
</reference>
<organism evidence="1 2">
    <name type="scientific">Pluteus cervinus</name>
    <dbReference type="NCBI Taxonomy" id="181527"/>
    <lineage>
        <taxon>Eukaryota</taxon>
        <taxon>Fungi</taxon>
        <taxon>Dikarya</taxon>
        <taxon>Basidiomycota</taxon>
        <taxon>Agaricomycotina</taxon>
        <taxon>Agaricomycetes</taxon>
        <taxon>Agaricomycetidae</taxon>
        <taxon>Agaricales</taxon>
        <taxon>Pluteineae</taxon>
        <taxon>Pluteaceae</taxon>
        <taxon>Pluteus</taxon>
    </lineage>
</organism>
<proteinExistence type="predicted"/>